<evidence type="ECO:0000313" key="4">
    <source>
        <dbReference type="EMBL" id="KAF2721183.1"/>
    </source>
</evidence>
<evidence type="ECO:0000256" key="2">
    <source>
        <dbReference type="SAM" id="MobiDB-lite"/>
    </source>
</evidence>
<gene>
    <name evidence="4" type="ORF">K431DRAFT_346488</name>
</gene>
<evidence type="ECO:0000256" key="1">
    <source>
        <dbReference type="SAM" id="Coils"/>
    </source>
</evidence>
<feature type="compositionally biased region" description="Basic and acidic residues" evidence="2">
    <location>
        <begin position="506"/>
        <end position="533"/>
    </location>
</feature>
<feature type="compositionally biased region" description="Acidic residues" evidence="2">
    <location>
        <begin position="480"/>
        <end position="504"/>
    </location>
</feature>
<proteinExistence type="predicted"/>
<name>A0A9P4UPV0_9PEZI</name>
<comment type="caution">
    <text evidence="4">The sequence shown here is derived from an EMBL/GenBank/DDBJ whole genome shotgun (WGS) entry which is preliminary data.</text>
</comment>
<feature type="compositionally biased region" description="Acidic residues" evidence="2">
    <location>
        <begin position="535"/>
        <end position="545"/>
    </location>
</feature>
<dbReference type="Proteomes" id="UP000799441">
    <property type="component" value="Unassembled WGS sequence"/>
</dbReference>
<evidence type="ECO:0000313" key="5">
    <source>
        <dbReference type="Proteomes" id="UP000799441"/>
    </source>
</evidence>
<feature type="region of interest" description="Disordered" evidence="2">
    <location>
        <begin position="466"/>
        <end position="552"/>
    </location>
</feature>
<feature type="transmembrane region" description="Helical" evidence="3">
    <location>
        <begin position="31"/>
        <end position="51"/>
    </location>
</feature>
<keyword evidence="5" id="KW-1185">Reference proteome</keyword>
<keyword evidence="1" id="KW-0175">Coiled coil</keyword>
<organism evidence="4 5">
    <name type="scientific">Polychaeton citri CBS 116435</name>
    <dbReference type="NCBI Taxonomy" id="1314669"/>
    <lineage>
        <taxon>Eukaryota</taxon>
        <taxon>Fungi</taxon>
        <taxon>Dikarya</taxon>
        <taxon>Ascomycota</taxon>
        <taxon>Pezizomycotina</taxon>
        <taxon>Dothideomycetes</taxon>
        <taxon>Dothideomycetidae</taxon>
        <taxon>Capnodiales</taxon>
        <taxon>Capnodiaceae</taxon>
        <taxon>Polychaeton</taxon>
    </lineage>
</organism>
<feature type="coiled-coil region" evidence="1">
    <location>
        <begin position="361"/>
        <end position="430"/>
    </location>
</feature>
<dbReference type="AlphaFoldDB" id="A0A9P4UPV0"/>
<reference evidence="4" key="1">
    <citation type="journal article" date="2020" name="Stud. Mycol.">
        <title>101 Dothideomycetes genomes: a test case for predicting lifestyles and emergence of pathogens.</title>
        <authorList>
            <person name="Haridas S."/>
            <person name="Albert R."/>
            <person name="Binder M."/>
            <person name="Bloem J."/>
            <person name="Labutti K."/>
            <person name="Salamov A."/>
            <person name="Andreopoulos B."/>
            <person name="Baker S."/>
            <person name="Barry K."/>
            <person name="Bills G."/>
            <person name="Bluhm B."/>
            <person name="Cannon C."/>
            <person name="Castanera R."/>
            <person name="Culley D."/>
            <person name="Daum C."/>
            <person name="Ezra D."/>
            <person name="Gonzalez J."/>
            <person name="Henrissat B."/>
            <person name="Kuo A."/>
            <person name="Liang C."/>
            <person name="Lipzen A."/>
            <person name="Lutzoni F."/>
            <person name="Magnuson J."/>
            <person name="Mondo S."/>
            <person name="Nolan M."/>
            <person name="Ohm R."/>
            <person name="Pangilinan J."/>
            <person name="Park H.-J."/>
            <person name="Ramirez L."/>
            <person name="Alfaro M."/>
            <person name="Sun H."/>
            <person name="Tritt A."/>
            <person name="Yoshinaga Y."/>
            <person name="Zwiers L.-H."/>
            <person name="Turgeon B."/>
            <person name="Goodwin S."/>
            <person name="Spatafora J."/>
            <person name="Crous P."/>
            <person name="Grigoriev I."/>
        </authorList>
    </citation>
    <scope>NUCLEOTIDE SEQUENCE</scope>
    <source>
        <strain evidence="4">CBS 116435</strain>
    </source>
</reference>
<feature type="coiled-coil region" evidence="1">
    <location>
        <begin position="133"/>
        <end position="160"/>
    </location>
</feature>
<feature type="coiled-coil region" evidence="1">
    <location>
        <begin position="239"/>
        <end position="294"/>
    </location>
</feature>
<keyword evidence="3" id="KW-0812">Transmembrane</keyword>
<keyword evidence="3" id="KW-1133">Transmembrane helix</keyword>
<dbReference type="EMBL" id="MU003792">
    <property type="protein sequence ID" value="KAF2721183.1"/>
    <property type="molecule type" value="Genomic_DNA"/>
</dbReference>
<accession>A0A9P4UPV0</accession>
<keyword evidence="3" id="KW-0472">Membrane</keyword>
<sequence>MAIMDPSTTFSDITTITASAMHAIAKRLDNLIFHIFLDLLLIFILACLLSPSPFHCKDNQEMIERLRSKICVLRDEIDILNFGEKTRDKRIKELENGENKLFVENAFLCQFMSQHNSDRDMHDLVEADSNRKISALKAQLAATNQKIAEVKAEAAQSMADRQDQHPCSRCEAQAHMLQEAAADAQKARDAEIAEHDAEIHAINKAAETKVKAASEMAWKAASALLGEVRSELETSEAVKNTANSAAATWRREAESLQDQVKEKADLVNNSTALLTELRLQLRAAEEQLRNFAEQASIERTMLIQDAEKAYEKKMEEPRKHYQQTQQPEKSFREQSTETFENKITVLNKALGDKTTQVFKLEAKMEEGKKKLKRQISLLQEQIKRARDQIEEVNEDSMCKGEELREFADRADKQRTQIRDLRTELAMVTAQRNQSHQSETQQRLEIAELNRRLEENRQLDLELLNASDEEMGSGENHVDDHDDDGGNSDDGHEDDEDNEYEDNGYEDSGHEDSGHEDNGNDYREEGDSEERAMCEEAYDFEQDAEADSDHEHE</sequence>
<evidence type="ECO:0000256" key="3">
    <source>
        <dbReference type="SAM" id="Phobius"/>
    </source>
</evidence>
<protein>
    <submittedName>
        <fullName evidence="4">Uncharacterized protein</fullName>
    </submittedName>
</protein>